<organism evidence="1 2">
    <name type="scientific">Dyella japonica A8</name>
    <dbReference type="NCBI Taxonomy" id="1217721"/>
    <lineage>
        <taxon>Bacteria</taxon>
        <taxon>Pseudomonadati</taxon>
        <taxon>Pseudomonadota</taxon>
        <taxon>Gammaproteobacteria</taxon>
        <taxon>Lysobacterales</taxon>
        <taxon>Rhodanobacteraceae</taxon>
        <taxon>Dyella</taxon>
    </lineage>
</organism>
<reference evidence="1 2" key="1">
    <citation type="submission" date="2014-07" db="EMBL/GenBank/DDBJ databases">
        <title>Complete Genome Sequence of Dyella japonica Strain A8 Isolated from Malaysian Tropical Soil.</title>
        <authorList>
            <person name="Hui R.K.H."/>
            <person name="Chen J.-W."/>
            <person name="Chan K.-G."/>
            <person name="Leung F.C.C."/>
        </authorList>
    </citation>
    <scope>NUCLEOTIDE SEQUENCE [LARGE SCALE GENOMIC DNA]</scope>
    <source>
        <strain evidence="1 2">A8</strain>
    </source>
</reference>
<dbReference type="KEGG" id="dja:HY57_14120"/>
<dbReference type="Proteomes" id="UP000027987">
    <property type="component" value="Chromosome"/>
</dbReference>
<evidence type="ECO:0000313" key="2">
    <source>
        <dbReference type="Proteomes" id="UP000027987"/>
    </source>
</evidence>
<proteinExistence type="predicted"/>
<dbReference type="EMBL" id="CP008884">
    <property type="protein sequence ID" value="AIF48299.1"/>
    <property type="molecule type" value="Genomic_DNA"/>
</dbReference>
<dbReference type="AlphaFoldDB" id="A0A075K239"/>
<dbReference type="PATRIC" id="fig|1217721.7.peg.2907"/>
<dbReference type="HOGENOM" id="CLU_1978004_0_0_6"/>
<dbReference type="OrthoDB" id="5958688at2"/>
<gene>
    <name evidence="1" type="ORF">HY57_14120</name>
</gene>
<dbReference type="STRING" id="1217721.HY57_14120"/>
<keyword evidence="2" id="KW-1185">Reference proteome</keyword>
<name>A0A075K239_9GAMM</name>
<protein>
    <submittedName>
        <fullName evidence="1">Uncharacterized protein</fullName>
    </submittedName>
</protein>
<evidence type="ECO:0000313" key="1">
    <source>
        <dbReference type="EMBL" id="AIF48299.1"/>
    </source>
</evidence>
<dbReference type="RefSeq" id="WP_026033818.1">
    <property type="nucleotide sequence ID" value="NZ_ALOY01000133.1"/>
</dbReference>
<accession>A0A075K239</accession>
<sequence length="126" mass="12713">MPSRPTSLLQRLRRHRGLWVLVVAVMFIKLLSGTVCLADGGERDSLAGGSQAVVAMTMEAAAPATGDGDCVLGEGASCHCACSHSLALPTMVVLAIGAPATSFATSSVDAGRVPDAAGSLLRPPIA</sequence>